<dbReference type="Pfam" id="PF24608">
    <property type="entry name" value="PDDEXK_15"/>
    <property type="match status" value="1"/>
</dbReference>
<name>A0A382FD66_9ZZZZ</name>
<sequence>MPSPQKAKGSAWERDVAKFLSGLYGESFIRAPGSGAYVGGSNKARKEILHEGQVRAFKGDIVPGQSFPKFNAECKFYKQFSFHRLLQPEPLPQLEEWISQLMDVADPGDFNILIMKFNQVGKFIAIESKHKSKSKNYIDYWSNTTGSNWRISNFEEFFTRNSDLVKTLCA</sequence>
<gene>
    <name evidence="1" type="ORF">METZ01_LOCUS213017</name>
</gene>
<protein>
    <submittedName>
        <fullName evidence="1">Uncharacterized protein</fullName>
    </submittedName>
</protein>
<dbReference type="EMBL" id="UINC01048978">
    <property type="protein sequence ID" value="SVB60163.1"/>
    <property type="molecule type" value="Genomic_DNA"/>
</dbReference>
<reference evidence="1" key="1">
    <citation type="submission" date="2018-05" db="EMBL/GenBank/DDBJ databases">
        <authorList>
            <person name="Lanie J.A."/>
            <person name="Ng W.-L."/>
            <person name="Kazmierczak K.M."/>
            <person name="Andrzejewski T.M."/>
            <person name="Davidsen T.M."/>
            <person name="Wayne K.J."/>
            <person name="Tettelin H."/>
            <person name="Glass J.I."/>
            <person name="Rusch D."/>
            <person name="Podicherti R."/>
            <person name="Tsui H.-C.T."/>
            <person name="Winkler M.E."/>
        </authorList>
    </citation>
    <scope>NUCLEOTIDE SEQUENCE</scope>
</reference>
<organism evidence="1">
    <name type="scientific">marine metagenome</name>
    <dbReference type="NCBI Taxonomy" id="408172"/>
    <lineage>
        <taxon>unclassified sequences</taxon>
        <taxon>metagenomes</taxon>
        <taxon>ecological metagenomes</taxon>
    </lineage>
</organism>
<dbReference type="AlphaFoldDB" id="A0A382FD66"/>
<accession>A0A382FD66</accession>
<dbReference type="InterPro" id="IPR056931">
    <property type="entry name" value="D14-like"/>
</dbReference>
<proteinExistence type="predicted"/>
<evidence type="ECO:0000313" key="1">
    <source>
        <dbReference type="EMBL" id="SVB60163.1"/>
    </source>
</evidence>